<evidence type="ECO:0000256" key="6">
    <source>
        <dbReference type="ARBA" id="ARBA00022723"/>
    </source>
</evidence>
<dbReference type="InterPro" id="IPR013130">
    <property type="entry name" value="Fe3_Rdtase_TM_dom"/>
</dbReference>
<dbReference type="GO" id="GO:0016020">
    <property type="term" value="C:membrane"/>
    <property type="evidence" value="ECO:0007669"/>
    <property type="project" value="UniProtKB-SubCell"/>
</dbReference>
<feature type="transmembrane region" description="Helical" evidence="13">
    <location>
        <begin position="146"/>
        <end position="164"/>
    </location>
</feature>
<dbReference type="InterPro" id="IPR017938">
    <property type="entry name" value="Riboflavin_synthase-like_b-brl"/>
</dbReference>
<dbReference type="GO" id="GO:0051537">
    <property type="term" value="F:2 iron, 2 sulfur cluster binding"/>
    <property type="evidence" value="ECO:0007669"/>
    <property type="project" value="UniProtKB-KW"/>
</dbReference>
<feature type="transmembrane region" description="Helical" evidence="13">
    <location>
        <begin position="113"/>
        <end position="134"/>
    </location>
</feature>
<evidence type="ECO:0000256" key="12">
    <source>
        <dbReference type="ARBA" id="ARBA00023136"/>
    </source>
</evidence>
<evidence type="ECO:0000256" key="2">
    <source>
        <dbReference type="ARBA" id="ARBA00004141"/>
    </source>
</evidence>
<dbReference type="SUPFAM" id="SSF63380">
    <property type="entry name" value="Riboflavin synthase domain-like"/>
    <property type="match status" value="1"/>
</dbReference>
<keyword evidence="10" id="KW-0408">Iron</keyword>
<evidence type="ECO:0000256" key="9">
    <source>
        <dbReference type="ARBA" id="ARBA00023002"/>
    </source>
</evidence>
<dbReference type="Gene3D" id="2.40.30.10">
    <property type="entry name" value="Translation factors"/>
    <property type="match status" value="1"/>
</dbReference>
<dbReference type="AlphaFoldDB" id="A0A8J3X9B1"/>
<keyword evidence="8 13" id="KW-1133">Transmembrane helix</keyword>
<feature type="domain" description="FAD-binding FR-type" evidence="14">
    <location>
        <begin position="201"/>
        <end position="301"/>
    </location>
</feature>
<keyword evidence="16" id="KW-1185">Reference proteome</keyword>
<evidence type="ECO:0000256" key="13">
    <source>
        <dbReference type="SAM" id="Phobius"/>
    </source>
</evidence>
<evidence type="ECO:0000259" key="14">
    <source>
        <dbReference type="PROSITE" id="PS51384"/>
    </source>
</evidence>
<sequence length="427" mass="46687">MAVGGGAAAVLGLWWANTPAVAGLDGWLTGAGRITGLLAGYAIAVLLMLMARIPALEHGVGSDRLTRWHSMGGRYVVGLSVAHTLLITWGYAVTEGTGVVGETVTLNLSYPDVLRATVAVLLLVGIGVVSARAIRPRLRYETWFHLHFYTYLAAWLAFGHVLATGNEFIANPSARLAWYALYITVALVLIWYRILTPVRQAFRHRFTVTQVVEEGPGVVSVHISGRRFDLLRAEPGQFFRWRFLTRELWWSPNPYSLSAVPGRNELRITAKDLGDHSRILARLRPGTRVLAEGPYGSLTAGRRRRRRVLLIAGGAGITPLRSLFESIPAAPGDLTLLYRARAAGDLVFRDELDDISARRGARLLYCVGPTSVVGDPFAPRTLAALVPHLRDHDVFLCAPSAMTGHVIASLRAVGVPSGRIHHESFEF</sequence>
<evidence type="ECO:0000256" key="1">
    <source>
        <dbReference type="ARBA" id="ARBA00001974"/>
    </source>
</evidence>
<evidence type="ECO:0000256" key="10">
    <source>
        <dbReference type="ARBA" id="ARBA00023004"/>
    </source>
</evidence>
<dbReference type="InterPro" id="IPR050415">
    <property type="entry name" value="MRET"/>
</dbReference>
<evidence type="ECO:0000256" key="11">
    <source>
        <dbReference type="ARBA" id="ARBA00023014"/>
    </source>
</evidence>
<gene>
    <name evidence="15" type="ORF">Pmi06nite_56530</name>
</gene>
<reference evidence="15 16" key="1">
    <citation type="submission" date="2021-01" db="EMBL/GenBank/DDBJ databases">
        <title>Whole genome shotgun sequence of Planotetraspora mira NBRC 15435.</title>
        <authorList>
            <person name="Komaki H."/>
            <person name="Tamura T."/>
        </authorList>
    </citation>
    <scope>NUCLEOTIDE SEQUENCE [LARGE SCALE GENOMIC DNA]</scope>
    <source>
        <strain evidence="15 16">NBRC 15435</strain>
    </source>
</reference>
<comment type="subcellular location">
    <subcellularLocation>
        <location evidence="2">Membrane</location>
        <topology evidence="2">Multi-pass membrane protein</topology>
    </subcellularLocation>
</comment>
<keyword evidence="3" id="KW-0285">Flavoprotein</keyword>
<feature type="transmembrane region" description="Helical" evidence="13">
    <location>
        <begin position="72"/>
        <end position="93"/>
    </location>
</feature>
<evidence type="ECO:0000256" key="3">
    <source>
        <dbReference type="ARBA" id="ARBA00022630"/>
    </source>
</evidence>
<keyword evidence="6" id="KW-0479">Metal-binding</keyword>
<dbReference type="Gene3D" id="3.40.50.80">
    <property type="entry name" value="Nucleotide-binding domain of ferredoxin-NADP reductase (FNR) module"/>
    <property type="match status" value="1"/>
</dbReference>
<dbReference type="EMBL" id="BOOO01000034">
    <property type="protein sequence ID" value="GII32211.1"/>
    <property type="molecule type" value="Genomic_DNA"/>
</dbReference>
<dbReference type="GO" id="GO:0046872">
    <property type="term" value="F:metal ion binding"/>
    <property type="evidence" value="ECO:0007669"/>
    <property type="project" value="UniProtKB-KW"/>
</dbReference>
<keyword evidence="12 13" id="KW-0472">Membrane</keyword>
<evidence type="ECO:0000256" key="7">
    <source>
        <dbReference type="ARBA" id="ARBA00022827"/>
    </source>
</evidence>
<evidence type="ECO:0000313" key="16">
    <source>
        <dbReference type="Proteomes" id="UP000650628"/>
    </source>
</evidence>
<accession>A0A8J3X9B1</accession>
<keyword evidence="4 13" id="KW-0812">Transmembrane</keyword>
<dbReference type="PANTHER" id="PTHR47354">
    <property type="entry name" value="NADH OXIDOREDUCTASE HCR"/>
    <property type="match status" value="1"/>
</dbReference>
<comment type="caution">
    <text evidence="15">The sequence shown here is derived from an EMBL/GenBank/DDBJ whole genome shotgun (WGS) entry which is preliminary data.</text>
</comment>
<dbReference type="InterPro" id="IPR001433">
    <property type="entry name" value="OxRdtase_FAD/NAD-bd"/>
</dbReference>
<keyword evidence="7" id="KW-0274">FAD</keyword>
<dbReference type="Pfam" id="PF00175">
    <property type="entry name" value="NAD_binding_1"/>
    <property type="match status" value="1"/>
</dbReference>
<dbReference type="GO" id="GO:0016491">
    <property type="term" value="F:oxidoreductase activity"/>
    <property type="evidence" value="ECO:0007669"/>
    <property type="project" value="UniProtKB-KW"/>
</dbReference>
<evidence type="ECO:0000256" key="5">
    <source>
        <dbReference type="ARBA" id="ARBA00022714"/>
    </source>
</evidence>
<protein>
    <submittedName>
        <fullName evidence="15">Ferric reductase</fullName>
    </submittedName>
</protein>
<feature type="transmembrane region" description="Helical" evidence="13">
    <location>
        <begin position="176"/>
        <end position="195"/>
    </location>
</feature>
<evidence type="ECO:0000256" key="8">
    <source>
        <dbReference type="ARBA" id="ARBA00022989"/>
    </source>
</evidence>
<evidence type="ECO:0000256" key="4">
    <source>
        <dbReference type="ARBA" id="ARBA00022692"/>
    </source>
</evidence>
<dbReference type="PRINTS" id="PR00410">
    <property type="entry name" value="PHEHYDRXLASE"/>
</dbReference>
<dbReference type="PROSITE" id="PS51384">
    <property type="entry name" value="FAD_FR"/>
    <property type="match status" value="1"/>
</dbReference>
<keyword evidence="9" id="KW-0560">Oxidoreductase</keyword>
<keyword evidence="5" id="KW-0001">2Fe-2S</keyword>
<comment type="cofactor">
    <cofactor evidence="1">
        <name>FAD</name>
        <dbReference type="ChEBI" id="CHEBI:57692"/>
    </cofactor>
</comment>
<dbReference type="InterPro" id="IPR039261">
    <property type="entry name" value="FNR_nucleotide-bd"/>
</dbReference>
<proteinExistence type="predicted"/>
<organism evidence="15 16">
    <name type="scientific">Planotetraspora mira</name>
    <dbReference type="NCBI Taxonomy" id="58121"/>
    <lineage>
        <taxon>Bacteria</taxon>
        <taxon>Bacillati</taxon>
        <taxon>Actinomycetota</taxon>
        <taxon>Actinomycetes</taxon>
        <taxon>Streptosporangiales</taxon>
        <taxon>Streptosporangiaceae</taxon>
        <taxon>Planotetraspora</taxon>
    </lineage>
</organism>
<dbReference type="CDD" id="cd06198">
    <property type="entry name" value="FNR_like_3"/>
    <property type="match status" value="1"/>
</dbReference>
<dbReference type="SUPFAM" id="SSF52343">
    <property type="entry name" value="Ferredoxin reductase-like, C-terminal NADP-linked domain"/>
    <property type="match status" value="1"/>
</dbReference>
<keyword evidence="11" id="KW-0411">Iron-sulfur</keyword>
<dbReference type="Pfam" id="PF01794">
    <property type="entry name" value="Ferric_reduct"/>
    <property type="match status" value="1"/>
</dbReference>
<dbReference type="InterPro" id="IPR017927">
    <property type="entry name" value="FAD-bd_FR_type"/>
</dbReference>
<dbReference type="Proteomes" id="UP000650628">
    <property type="component" value="Unassembled WGS sequence"/>
</dbReference>
<dbReference type="PANTHER" id="PTHR47354:SF8">
    <property type="entry name" value="1,2-PHENYLACETYL-COA EPOXIDASE, SUBUNIT E"/>
    <property type="match status" value="1"/>
</dbReference>
<feature type="transmembrane region" description="Helical" evidence="13">
    <location>
        <begin position="32"/>
        <end position="51"/>
    </location>
</feature>
<name>A0A8J3X9B1_9ACTN</name>
<dbReference type="RefSeq" id="WP_203956124.1">
    <property type="nucleotide sequence ID" value="NZ_BOOO01000034.1"/>
</dbReference>
<evidence type="ECO:0000313" key="15">
    <source>
        <dbReference type="EMBL" id="GII32211.1"/>
    </source>
</evidence>
<dbReference type="GO" id="GO:0050660">
    <property type="term" value="F:flavin adenine dinucleotide binding"/>
    <property type="evidence" value="ECO:0007669"/>
    <property type="project" value="TreeGrafter"/>
</dbReference>